<dbReference type="GeneID" id="116191458"/>
<name>A0A6P8C488_PUNGR</name>
<dbReference type="AlphaFoldDB" id="A0A6P8C488"/>
<dbReference type="RefSeq" id="XP_031378219.1">
    <property type="nucleotide sequence ID" value="XM_031522359.1"/>
</dbReference>
<dbReference type="PANTHER" id="PTHR10334">
    <property type="entry name" value="CYSTEINE-RICH SECRETORY PROTEIN-RELATED"/>
    <property type="match status" value="1"/>
</dbReference>
<dbReference type="InterPro" id="IPR014044">
    <property type="entry name" value="CAP_dom"/>
</dbReference>
<evidence type="ECO:0000313" key="5">
    <source>
        <dbReference type="RefSeq" id="XP_031378219.1"/>
    </source>
</evidence>
<dbReference type="FunFam" id="3.40.33.10:FF:000004">
    <property type="entry name" value="CAP, cysteine-rich secretory protein, antigen 5"/>
    <property type="match status" value="1"/>
</dbReference>
<protein>
    <submittedName>
        <fullName evidence="3 4">Pathogenesis-related protein PRMS-like</fullName>
    </submittedName>
</protein>
<keyword evidence="2" id="KW-1185">Reference proteome</keyword>
<evidence type="ECO:0000313" key="3">
    <source>
        <dbReference type="RefSeq" id="XP_031376118.1"/>
    </source>
</evidence>
<dbReference type="RefSeq" id="XP_031378216.1">
    <property type="nucleotide sequence ID" value="XM_031522356.1"/>
</dbReference>
<dbReference type="SMART" id="SM00198">
    <property type="entry name" value="SCP"/>
    <property type="match status" value="1"/>
</dbReference>
<dbReference type="Gene3D" id="3.40.33.10">
    <property type="entry name" value="CAP"/>
    <property type="match status" value="1"/>
</dbReference>
<gene>
    <name evidence="3" type="primary">LOC116191458</name>
    <name evidence="4" type="synonym">LOC116193614</name>
    <name evidence="5" type="synonym">LOC116193616</name>
</gene>
<reference evidence="3 4" key="2">
    <citation type="submission" date="2025-04" db="UniProtKB">
        <authorList>
            <consortium name="RefSeq"/>
        </authorList>
    </citation>
    <scope>IDENTIFICATION</scope>
    <source>
        <tissue evidence="3 4">Leaf</tissue>
    </source>
</reference>
<accession>A0A6P8C488</accession>
<evidence type="ECO:0000313" key="2">
    <source>
        <dbReference type="Proteomes" id="UP000515151"/>
    </source>
</evidence>
<dbReference type="PRINTS" id="PR00837">
    <property type="entry name" value="V5TPXLIKE"/>
</dbReference>
<dbReference type="SUPFAM" id="SSF55797">
    <property type="entry name" value="PR-1-like"/>
    <property type="match status" value="2"/>
</dbReference>
<dbReference type="InterPro" id="IPR035940">
    <property type="entry name" value="CAP_sf"/>
</dbReference>
<evidence type="ECO:0000313" key="4">
    <source>
        <dbReference type="RefSeq" id="XP_031378216.1"/>
    </source>
</evidence>
<dbReference type="RefSeq" id="XP_031376118.1">
    <property type="nucleotide sequence ID" value="XM_031520258.1"/>
</dbReference>
<sequence length="187" mass="21857">MQEFLQGHNAAREAVGVPPLSWDTKLATYARVYLNQRRTDCKLIHSPGYAFGENLFWGQGRRWSAKDATATWVAEKQWYHHATNTCTGQECSHYTQIVWRMTHQESRRHPASHMEEAPGVAYARAYSNKRKGDCKLIHSHNTLYGENLYWGSRVWYWSVKDAVDDRVPEKQWYSYDRRDKCAGTIGR</sequence>
<dbReference type="InterPro" id="IPR001283">
    <property type="entry name" value="CRISP-related"/>
</dbReference>
<feature type="domain" description="SCP" evidence="1">
    <location>
        <begin position="2"/>
        <end position="144"/>
    </location>
</feature>
<dbReference type="OrthoDB" id="337038at2759"/>
<dbReference type="Proteomes" id="UP000515151">
    <property type="component" value="Chromosome 2"/>
</dbReference>
<organism evidence="2 3">
    <name type="scientific">Punica granatum</name>
    <name type="common">Pomegranate</name>
    <dbReference type="NCBI Taxonomy" id="22663"/>
    <lineage>
        <taxon>Eukaryota</taxon>
        <taxon>Viridiplantae</taxon>
        <taxon>Streptophyta</taxon>
        <taxon>Embryophyta</taxon>
        <taxon>Tracheophyta</taxon>
        <taxon>Spermatophyta</taxon>
        <taxon>Magnoliopsida</taxon>
        <taxon>eudicotyledons</taxon>
        <taxon>Gunneridae</taxon>
        <taxon>Pentapetalae</taxon>
        <taxon>rosids</taxon>
        <taxon>malvids</taxon>
        <taxon>Myrtales</taxon>
        <taxon>Lythraceae</taxon>
        <taxon>Punica</taxon>
    </lineage>
</organism>
<dbReference type="Pfam" id="PF00188">
    <property type="entry name" value="CAP"/>
    <property type="match status" value="1"/>
</dbReference>
<evidence type="ECO:0000259" key="1">
    <source>
        <dbReference type="SMART" id="SM00198"/>
    </source>
</evidence>
<reference evidence="2" key="1">
    <citation type="journal article" date="2020" name="Plant Biotechnol. J.">
        <title>The pomegranate (Punica granatum L.) draft genome dissects genetic divergence between soft- and hard-seeded cultivars.</title>
        <authorList>
            <person name="Luo X."/>
            <person name="Li H."/>
            <person name="Wu Z."/>
            <person name="Yao W."/>
            <person name="Zhao P."/>
            <person name="Cao D."/>
            <person name="Yu H."/>
            <person name="Li K."/>
            <person name="Poudel K."/>
            <person name="Zhao D."/>
            <person name="Zhang F."/>
            <person name="Xia X."/>
            <person name="Chen L."/>
            <person name="Wang Q."/>
            <person name="Jing D."/>
            <person name="Cao S."/>
        </authorList>
    </citation>
    <scope>NUCLEOTIDE SEQUENCE [LARGE SCALE GENOMIC DNA]</scope>
</reference>
<proteinExistence type="predicted"/>